<comment type="caution">
    <text evidence="3">The sequence shown here is derived from an EMBL/GenBank/DDBJ whole genome shotgun (WGS) entry which is preliminary data.</text>
</comment>
<dbReference type="GO" id="GO:0016787">
    <property type="term" value="F:hydrolase activity"/>
    <property type="evidence" value="ECO:0007669"/>
    <property type="project" value="UniProtKB-KW"/>
</dbReference>
<accession>A0AAE8MS77</accession>
<feature type="domain" description="Alpha/beta hydrolase fold-3" evidence="2">
    <location>
        <begin position="101"/>
        <end position="321"/>
    </location>
</feature>
<dbReference type="Gene3D" id="3.40.50.1820">
    <property type="entry name" value="alpha/beta hydrolase"/>
    <property type="match status" value="1"/>
</dbReference>
<sequence length="351" mass="39403">MTGDIAISALPPCPQEWISQLDPEWVALWNNHGRFQRRADEVDVATYHENPLAYSFTYATDEGPAVHKIVDVKIPVTNPDGEITVRVYSPDTDKAVPVHFNMHGGGWVLGGLKSEQAWCKHVCKNLGIVVVDIDYRLAPEFKFPVPIYDCWTAVKFMLSNGEKYGIDPQSVSIGGLSAGGHMTAVMAHFARDEKIDLKLQLMIVPSVDLRWEIAAEPLKSDVTARYPSVTLFADNPWSPRGRMKWFMDHWIGTSPERRDEVTSDWVASPILAPSFEGLATAHFVTAEFDLSRDETDRYADILRKNNVPTTSKRYLGVPHAFGHYNHPTKGLSQSRQYILDTCEVLKKAHGL</sequence>
<dbReference type="InterPro" id="IPR029058">
    <property type="entry name" value="AB_hydrolase_fold"/>
</dbReference>
<proteinExistence type="predicted"/>
<dbReference type="PANTHER" id="PTHR48081:SF8">
    <property type="entry name" value="ALPHA_BETA HYDROLASE FOLD-3 DOMAIN-CONTAINING PROTEIN-RELATED"/>
    <property type="match status" value="1"/>
</dbReference>
<gene>
    <name evidence="3" type="ORF">DNG_02319</name>
</gene>
<keyword evidence="1" id="KW-0378">Hydrolase</keyword>
<dbReference type="SUPFAM" id="SSF53474">
    <property type="entry name" value="alpha/beta-Hydrolases"/>
    <property type="match status" value="1"/>
</dbReference>
<protein>
    <submittedName>
        <fullName evidence="3">Related to esterase/lipase</fullName>
    </submittedName>
</protein>
<name>A0AAE8MS77_9PEZI</name>
<evidence type="ECO:0000256" key="1">
    <source>
        <dbReference type="ARBA" id="ARBA00022801"/>
    </source>
</evidence>
<evidence type="ECO:0000313" key="4">
    <source>
        <dbReference type="Proteomes" id="UP001187682"/>
    </source>
</evidence>
<dbReference type="InterPro" id="IPR013094">
    <property type="entry name" value="AB_hydrolase_3"/>
</dbReference>
<dbReference type="EMBL" id="ONZQ02000002">
    <property type="protein sequence ID" value="SPN99282.1"/>
    <property type="molecule type" value="Genomic_DNA"/>
</dbReference>
<organism evidence="3 4">
    <name type="scientific">Cephalotrichum gorgonifer</name>
    <dbReference type="NCBI Taxonomy" id="2041049"/>
    <lineage>
        <taxon>Eukaryota</taxon>
        <taxon>Fungi</taxon>
        <taxon>Dikarya</taxon>
        <taxon>Ascomycota</taxon>
        <taxon>Pezizomycotina</taxon>
        <taxon>Sordariomycetes</taxon>
        <taxon>Hypocreomycetidae</taxon>
        <taxon>Microascales</taxon>
        <taxon>Microascaceae</taxon>
        <taxon>Cephalotrichum</taxon>
    </lineage>
</organism>
<dbReference type="Pfam" id="PF07859">
    <property type="entry name" value="Abhydrolase_3"/>
    <property type="match status" value="1"/>
</dbReference>
<dbReference type="Proteomes" id="UP001187682">
    <property type="component" value="Unassembled WGS sequence"/>
</dbReference>
<reference evidence="3" key="1">
    <citation type="submission" date="2018-03" db="EMBL/GenBank/DDBJ databases">
        <authorList>
            <person name="Guldener U."/>
        </authorList>
    </citation>
    <scope>NUCLEOTIDE SEQUENCE</scope>
</reference>
<dbReference type="AlphaFoldDB" id="A0AAE8MS77"/>
<keyword evidence="4" id="KW-1185">Reference proteome</keyword>
<dbReference type="InterPro" id="IPR050300">
    <property type="entry name" value="GDXG_lipolytic_enzyme"/>
</dbReference>
<evidence type="ECO:0000313" key="3">
    <source>
        <dbReference type="EMBL" id="SPN99282.1"/>
    </source>
</evidence>
<evidence type="ECO:0000259" key="2">
    <source>
        <dbReference type="Pfam" id="PF07859"/>
    </source>
</evidence>
<dbReference type="PANTHER" id="PTHR48081">
    <property type="entry name" value="AB HYDROLASE SUPERFAMILY PROTEIN C4A8.06C"/>
    <property type="match status" value="1"/>
</dbReference>